<name>A0ABN8LUE8_9CNID</name>
<dbReference type="InterPro" id="IPR006612">
    <property type="entry name" value="THAP_Znf"/>
</dbReference>
<feature type="domain" description="THAP-type" evidence="7">
    <location>
        <begin position="14"/>
        <end position="114"/>
    </location>
</feature>
<organism evidence="8 9">
    <name type="scientific">Porites evermanni</name>
    <dbReference type="NCBI Taxonomy" id="104178"/>
    <lineage>
        <taxon>Eukaryota</taxon>
        <taxon>Metazoa</taxon>
        <taxon>Cnidaria</taxon>
        <taxon>Anthozoa</taxon>
        <taxon>Hexacorallia</taxon>
        <taxon>Scleractinia</taxon>
        <taxon>Fungiina</taxon>
        <taxon>Poritidae</taxon>
        <taxon>Porites</taxon>
    </lineage>
</organism>
<evidence type="ECO:0000313" key="9">
    <source>
        <dbReference type="Proteomes" id="UP001159427"/>
    </source>
</evidence>
<dbReference type="InterPro" id="IPR038441">
    <property type="entry name" value="THAP_Znf_sf"/>
</dbReference>
<dbReference type="PANTHER" id="PTHR46600:SF11">
    <property type="entry name" value="THAP DOMAIN-CONTAINING PROTEIN 10"/>
    <property type="match status" value="1"/>
</dbReference>
<evidence type="ECO:0000256" key="4">
    <source>
        <dbReference type="ARBA" id="ARBA00023125"/>
    </source>
</evidence>
<feature type="compositionally biased region" description="Basic residues" evidence="6">
    <location>
        <begin position="298"/>
        <end position="311"/>
    </location>
</feature>
<dbReference type="InterPro" id="IPR026516">
    <property type="entry name" value="THAP1/10"/>
</dbReference>
<evidence type="ECO:0000259" key="7">
    <source>
        <dbReference type="PROSITE" id="PS50950"/>
    </source>
</evidence>
<dbReference type="EMBL" id="CALNXI010000157">
    <property type="protein sequence ID" value="CAH3020732.1"/>
    <property type="molecule type" value="Genomic_DNA"/>
</dbReference>
<feature type="compositionally biased region" description="Polar residues" evidence="6">
    <location>
        <begin position="280"/>
        <end position="294"/>
    </location>
</feature>
<sequence length="338" mass="37942">MAESSKTLRAKRRGGRYCVAGTPNQRSCQNTSFTPGIRMHHFPSDLSVRAQWVQFVRRHRHDYKDPTSKYASLCSAHFDESCYERKMSVVRSVKKEYKLEMRVFLKLTAMPTRDSVTPQSPEKISQRGKRKVRISYLKHEAMAKVNLPPKKKKPSSSTVPATLEPASDGTTSLDQGAESEAVSKDMQMPTALPGLSTSGEDVINIQSTSASVTVPTIQEPEEPASDNLAAYGTASSSMHTVATSCKGCKHKAEYQKAMRAKKKKRSCVAENETEEEGESAQPSGESTSHGQNYQALERKRRIVLWKVRTKSGAKQERVQRKSKPHKMRKKYQNQMQMI</sequence>
<gene>
    <name evidence="8" type="ORF">PEVE_00008347</name>
</gene>
<evidence type="ECO:0000256" key="1">
    <source>
        <dbReference type="ARBA" id="ARBA00022723"/>
    </source>
</evidence>
<dbReference type="Gene3D" id="6.20.210.20">
    <property type="entry name" value="THAP domain"/>
    <property type="match status" value="1"/>
</dbReference>
<proteinExistence type="predicted"/>
<dbReference type="SUPFAM" id="SSF57716">
    <property type="entry name" value="Glucocorticoid receptor-like (DNA-binding domain)"/>
    <property type="match status" value="1"/>
</dbReference>
<dbReference type="PANTHER" id="PTHR46600">
    <property type="entry name" value="THAP DOMAIN-CONTAINING"/>
    <property type="match status" value="1"/>
</dbReference>
<dbReference type="Pfam" id="PF05485">
    <property type="entry name" value="THAP"/>
    <property type="match status" value="1"/>
</dbReference>
<keyword evidence="3" id="KW-0862">Zinc</keyword>
<keyword evidence="2 5" id="KW-0863">Zinc-finger</keyword>
<protein>
    <recommendedName>
        <fullName evidence="7">THAP-type domain-containing protein</fullName>
    </recommendedName>
</protein>
<dbReference type="SMART" id="SM00692">
    <property type="entry name" value="DM3"/>
    <property type="match status" value="1"/>
</dbReference>
<evidence type="ECO:0000256" key="6">
    <source>
        <dbReference type="SAM" id="MobiDB-lite"/>
    </source>
</evidence>
<reference evidence="8 9" key="1">
    <citation type="submission" date="2022-05" db="EMBL/GenBank/DDBJ databases">
        <authorList>
            <consortium name="Genoscope - CEA"/>
            <person name="William W."/>
        </authorList>
    </citation>
    <scope>NUCLEOTIDE SEQUENCE [LARGE SCALE GENOMIC DNA]</scope>
</reference>
<keyword evidence="1" id="KW-0479">Metal-binding</keyword>
<evidence type="ECO:0000313" key="8">
    <source>
        <dbReference type="EMBL" id="CAH3020732.1"/>
    </source>
</evidence>
<dbReference type="SMART" id="SM00980">
    <property type="entry name" value="THAP"/>
    <property type="match status" value="1"/>
</dbReference>
<feature type="region of interest" description="Disordered" evidence="6">
    <location>
        <begin position="263"/>
        <end position="338"/>
    </location>
</feature>
<evidence type="ECO:0000256" key="2">
    <source>
        <dbReference type="ARBA" id="ARBA00022771"/>
    </source>
</evidence>
<feature type="compositionally biased region" description="Basic residues" evidence="6">
    <location>
        <begin position="320"/>
        <end position="331"/>
    </location>
</feature>
<evidence type="ECO:0000256" key="3">
    <source>
        <dbReference type="ARBA" id="ARBA00022833"/>
    </source>
</evidence>
<feature type="region of interest" description="Disordered" evidence="6">
    <location>
        <begin position="143"/>
        <end position="186"/>
    </location>
</feature>
<dbReference type="Proteomes" id="UP001159427">
    <property type="component" value="Unassembled WGS sequence"/>
</dbReference>
<evidence type="ECO:0000256" key="5">
    <source>
        <dbReference type="PROSITE-ProRule" id="PRU00309"/>
    </source>
</evidence>
<keyword evidence="9" id="KW-1185">Reference proteome</keyword>
<dbReference type="PROSITE" id="PS50950">
    <property type="entry name" value="ZF_THAP"/>
    <property type="match status" value="1"/>
</dbReference>
<keyword evidence="4 5" id="KW-0238">DNA-binding</keyword>
<comment type="caution">
    <text evidence="8">The sequence shown here is derived from an EMBL/GenBank/DDBJ whole genome shotgun (WGS) entry which is preliminary data.</text>
</comment>
<accession>A0ABN8LUE8</accession>